<sequence length="424" mass="44059">MGAPRSSRRPRPRPGAPVTRMPELVAEVARGLGARLPVLCDVAADLHAHPEIRFTEHHAAQRLTDELDRAGFAVTRGFAGLDTAFVGRWSTPGAAPDAPTVAIFCEYDALEEIGHACGHNLIAAFGLGAAMLLRDALLAAPGTDAHVVVIGSPGEEGAAGKVPMIEGGVLDGIDVAIMAHPADLDAVGGTSLSRIALDVEFEGRAAHAANDPADGVNALDAATLSLNAIGLLRQQLPDAVRVHAIVTDGGQAPNIIPEHTALRCFVRDVDQDRLLANIVPRVRRCFEAGALATGCTVTIEERTPPYHSMRPDPVLADVAAAAFAAVGRVPQPQEVMAGSTDMGNVSRIVPAIHPMVCLEPGVHPHTREFAAAAAGPNAEKTIADGAVILAATALAVFRDPSLRDAAVAGFGIERRPVDDPDTPV</sequence>
<dbReference type="PANTHER" id="PTHR30575:SF0">
    <property type="entry name" value="XAA-ARG DIPEPTIDASE"/>
    <property type="match status" value="1"/>
</dbReference>
<comment type="caution">
    <text evidence="4">The sequence shown here is derived from an EMBL/GenBank/DDBJ whole genome shotgun (WGS) entry which is preliminary data.</text>
</comment>
<feature type="domain" description="Peptidase M20 dimerisation" evidence="3">
    <location>
        <begin position="197"/>
        <end position="272"/>
    </location>
</feature>
<dbReference type="GO" id="GO:0016805">
    <property type="term" value="F:dipeptidase activity"/>
    <property type="evidence" value="ECO:0007669"/>
    <property type="project" value="InterPro"/>
</dbReference>
<dbReference type="Proteomes" id="UP000471120">
    <property type="component" value="Unassembled WGS sequence"/>
</dbReference>
<dbReference type="Gene3D" id="3.30.70.360">
    <property type="match status" value="1"/>
</dbReference>
<dbReference type="GO" id="GO:0005737">
    <property type="term" value="C:cytoplasm"/>
    <property type="evidence" value="ECO:0007669"/>
    <property type="project" value="TreeGrafter"/>
</dbReference>
<dbReference type="InterPro" id="IPR011650">
    <property type="entry name" value="Peptidase_M20_dimer"/>
</dbReference>
<accession>A0A6P2CBA5</accession>
<name>A0A6P2CBA5_9NOCA</name>
<dbReference type="InterPro" id="IPR002933">
    <property type="entry name" value="Peptidase_M20"/>
</dbReference>
<dbReference type="FunFam" id="3.30.70.360:FF:000004">
    <property type="entry name" value="Peptidase M20 domain-containing protein 2"/>
    <property type="match status" value="1"/>
</dbReference>
<dbReference type="InterPro" id="IPR017439">
    <property type="entry name" value="Amidohydrolase"/>
</dbReference>
<dbReference type="Pfam" id="PF07687">
    <property type="entry name" value="M20_dimer"/>
    <property type="match status" value="1"/>
</dbReference>
<dbReference type="PANTHER" id="PTHR30575">
    <property type="entry name" value="PEPTIDASE M20"/>
    <property type="match status" value="1"/>
</dbReference>
<evidence type="ECO:0000313" key="5">
    <source>
        <dbReference type="Proteomes" id="UP000471120"/>
    </source>
</evidence>
<feature type="compositionally biased region" description="Basic residues" evidence="2">
    <location>
        <begin position="1"/>
        <end position="12"/>
    </location>
</feature>
<evidence type="ECO:0000259" key="3">
    <source>
        <dbReference type="Pfam" id="PF07687"/>
    </source>
</evidence>
<dbReference type="CDD" id="cd05672">
    <property type="entry name" value="M20_ACY1L2-like"/>
    <property type="match status" value="1"/>
</dbReference>
<dbReference type="GO" id="GO:0071713">
    <property type="term" value="F:para-aminobenzoyl-glutamate hydrolase activity"/>
    <property type="evidence" value="ECO:0007669"/>
    <property type="project" value="TreeGrafter"/>
</dbReference>
<evidence type="ECO:0000313" key="4">
    <source>
        <dbReference type="EMBL" id="TXG90044.1"/>
    </source>
</evidence>
<dbReference type="GO" id="GO:0046657">
    <property type="term" value="P:folic acid catabolic process"/>
    <property type="evidence" value="ECO:0007669"/>
    <property type="project" value="TreeGrafter"/>
</dbReference>
<dbReference type="Gene3D" id="3.40.630.10">
    <property type="entry name" value="Zn peptidases"/>
    <property type="match status" value="1"/>
</dbReference>
<dbReference type="InterPro" id="IPR036264">
    <property type="entry name" value="Bact_exopeptidase_dim_dom"/>
</dbReference>
<dbReference type="NCBIfam" id="TIGR01891">
    <property type="entry name" value="amidohydrolases"/>
    <property type="match status" value="1"/>
</dbReference>
<organism evidence="4 5">
    <name type="scientific">Rhodococcus rhodnii</name>
    <dbReference type="NCBI Taxonomy" id="38312"/>
    <lineage>
        <taxon>Bacteria</taxon>
        <taxon>Bacillati</taxon>
        <taxon>Actinomycetota</taxon>
        <taxon>Actinomycetes</taxon>
        <taxon>Mycobacteriales</taxon>
        <taxon>Nocardiaceae</taxon>
        <taxon>Rhodococcus</taxon>
    </lineage>
</organism>
<dbReference type="SUPFAM" id="SSF55031">
    <property type="entry name" value="Bacterial exopeptidase dimerisation domain"/>
    <property type="match status" value="1"/>
</dbReference>
<comment type="similarity">
    <text evidence="1">Belongs to the peptidase M20A family.</text>
</comment>
<dbReference type="EMBL" id="QRCM01000001">
    <property type="protein sequence ID" value="TXG90044.1"/>
    <property type="molecule type" value="Genomic_DNA"/>
</dbReference>
<dbReference type="SUPFAM" id="SSF53187">
    <property type="entry name" value="Zn-dependent exopeptidases"/>
    <property type="match status" value="1"/>
</dbReference>
<evidence type="ECO:0000256" key="2">
    <source>
        <dbReference type="SAM" id="MobiDB-lite"/>
    </source>
</evidence>
<proteinExistence type="inferred from homology"/>
<dbReference type="AlphaFoldDB" id="A0A6P2CBA5"/>
<gene>
    <name evidence="4" type="ORF">DW322_07230</name>
</gene>
<reference evidence="4 5" key="1">
    <citation type="submission" date="2018-07" db="EMBL/GenBank/DDBJ databases">
        <title>Genome sequence of Rhodococcus rhodnii ATCC 35071 from Rhodnius prolixus.</title>
        <authorList>
            <person name="Patel V."/>
            <person name="Vogel K.J."/>
        </authorList>
    </citation>
    <scope>NUCLEOTIDE SEQUENCE [LARGE SCALE GENOMIC DNA]</scope>
    <source>
        <strain evidence="4 5">ATCC 35071</strain>
    </source>
</reference>
<evidence type="ECO:0000256" key="1">
    <source>
        <dbReference type="PIRNR" id="PIRNR037226"/>
    </source>
</evidence>
<protein>
    <recommendedName>
        <fullName evidence="1">Peptidase M20 domain-containing protein 2</fullName>
    </recommendedName>
</protein>
<dbReference type="InterPro" id="IPR052030">
    <property type="entry name" value="Peptidase_M20/M20A_hydrolases"/>
</dbReference>
<dbReference type="Pfam" id="PF01546">
    <property type="entry name" value="Peptidase_M20"/>
    <property type="match status" value="1"/>
</dbReference>
<dbReference type="InterPro" id="IPR017144">
    <property type="entry name" value="Xaa-Arg_dipeptidase"/>
</dbReference>
<feature type="region of interest" description="Disordered" evidence="2">
    <location>
        <begin position="1"/>
        <end position="20"/>
    </location>
</feature>
<dbReference type="PIRSF" id="PIRSF037226">
    <property type="entry name" value="Amidohydrolase_ACY1L2_prd"/>
    <property type="match status" value="1"/>
</dbReference>